<keyword evidence="3 11" id="KW-0813">Transport</keyword>
<dbReference type="GO" id="GO:0015344">
    <property type="term" value="F:siderophore uptake transmembrane transporter activity"/>
    <property type="evidence" value="ECO:0007669"/>
    <property type="project" value="TreeGrafter"/>
</dbReference>
<feature type="domain" description="Secretin/TonB short N-terminal" evidence="14">
    <location>
        <begin position="63"/>
        <end position="114"/>
    </location>
</feature>
<evidence type="ECO:0000256" key="1">
    <source>
        <dbReference type="ARBA" id="ARBA00004571"/>
    </source>
</evidence>
<dbReference type="EMBL" id="JAJGNA010000005">
    <property type="protein sequence ID" value="MCC4308245.1"/>
    <property type="molecule type" value="Genomic_DNA"/>
</dbReference>
<keyword evidence="5" id="KW-0406">Ion transport</keyword>
<evidence type="ECO:0000256" key="5">
    <source>
        <dbReference type="ARBA" id="ARBA00022496"/>
    </source>
</evidence>
<evidence type="ECO:0000256" key="8">
    <source>
        <dbReference type="ARBA" id="ARBA00023077"/>
    </source>
</evidence>
<comment type="similarity">
    <text evidence="2 11 12">Belongs to the TonB-dependent receptor family.</text>
</comment>
<keyword evidence="7" id="KW-0408">Iron</keyword>
<keyword evidence="10 11" id="KW-0998">Cell outer membrane</keyword>
<reference evidence="15" key="1">
    <citation type="submission" date="2021-10" db="EMBL/GenBank/DDBJ databases">
        <title>The diversity and Nitrogen Metabolism of Culturable Nitrate-Utilizing Bacteria Within the Oxygen Minimum Zone of the Changjiang (Yangtze River)Estuary.</title>
        <authorList>
            <person name="Zhang D."/>
            <person name="Zheng J."/>
            <person name="Liu S."/>
            <person name="He W."/>
        </authorList>
    </citation>
    <scope>NUCLEOTIDE SEQUENCE</scope>
    <source>
        <strain evidence="15">FXH-223</strain>
    </source>
</reference>
<organism evidence="15 16">
    <name type="scientific">Alloalcanivorax marinus</name>
    <dbReference type="NCBI Taxonomy" id="1177169"/>
    <lineage>
        <taxon>Bacteria</taxon>
        <taxon>Pseudomonadati</taxon>
        <taxon>Pseudomonadota</taxon>
        <taxon>Gammaproteobacteria</taxon>
        <taxon>Oceanospirillales</taxon>
        <taxon>Alcanivoracaceae</taxon>
        <taxon>Alloalcanivorax</taxon>
    </lineage>
</organism>
<dbReference type="Gene3D" id="3.55.50.30">
    <property type="match status" value="1"/>
</dbReference>
<feature type="chain" id="PRO_5040486585" evidence="13">
    <location>
        <begin position="38"/>
        <end position="917"/>
    </location>
</feature>
<proteinExistence type="inferred from homology"/>
<dbReference type="InterPro" id="IPR036942">
    <property type="entry name" value="Beta-barrel_TonB_sf"/>
</dbReference>
<keyword evidence="5" id="KW-0410">Iron transport</keyword>
<keyword evidence="15" id="KW-0675">Receptor</keyword>
<dbReference type="RefSeq" id="WP_228233504.1">
    <property type="nucleotide sequence ID" value="NZ_JAJGNA010000005.1"/>
</dbReference>
<dbReference type="GO" id="GO:0009279">
    <property type="term" value="C:cell outer membrane"/>
    <property type="evidence" value="ECO:0007669"/>
    <property type="project" value="UniProtKB-SubCell"/>
</dbReference>
<dbReference type="PROSITE" id="PS52016">
    <property type="entry name" value="TONB_DEPENDENT_REC_3"/>
    <property type="match status" value="1"/>
</dbReference>
<evidence type="ECO:0000256" key="2">
    <source>
        <dbReference type="ARBA" id="ARBA00009810"/>
    </source>
</evidence>
<evidence type="ECO:0000256" key="10">
    <source>
        <dbReference type="ARBA" id="ARBA00023237"/>
    </source>
</evidence>
<dbReference type="CDD" id="cd01347">
    <property type="entry name" value="ligand_gated_channel"/>
    <property type="match status" value="1"/>
</dbReference>
<evidence type="ECO:0000256" key="12">
    <source>
        <dbReference type="RuleBase" id="RU003357"/>
    </source>
</evidence>
<evidence type="ECO:0000256" key="11">
    <source>
        <dbReference type="PROSITE-ProRule" id="PRU01360"/>
    </source>
</evidence>
<evidence type="ECO:0000256" key="4">
    <source>
        <dbReference type="ARBA" id="ARBA00022452"/>
    </source>
</evidence>
<evidence type="ECO:0000256" key="7">
    <source>
        <dbReference type="ARBA" id="ARBA00023004"/>
    </source>
</evidence>
<keyword evidence="6 11" id="KW-0812">Transmembrane</keyword>
<evidence type="ECO:0000313" key="16">
    <source>
        <dbReference type="Proteomes" id="UP001108027"/>
    </source>
</evidence>
<name>A0A9Q3UKU9_9GAMM</name>
<keyword evidence="4 11" id="KW-1134">Transmembrane beta strand</keyword>
<evidence type="ECO:0000256" key="9">
    <source>
        <dbReference type="ARBA" id="ARBA00023136"/>
    </source>
</evidence>
<dbReference type="GO" id="GO:0044718">
    <property type="term" value="P:siderophore transmembrane transport"/>
    <property type="evidence" value="ECO:0007669"/>
    <property type="project" value="TreeGrafter"/>
</dbReference>
<dbReference type="Pfam" id="PF00593">
    <property type="entry name" value="TonB_dep_Rec_b-barrel"/>
    <property type="match status" value="1"/>
</dbReference>
<evidence type="ECO:0000256" key="13">
    <source>
        <dbReference type="SAM" id="SignalP"/>
    </source>
</evidence>
<dbReference type="PANTHER" id="PTHR30069">
    <property type="entry name" value="TONB-DEPENDENT OUTER MEMBRANE RECEPTOR"/>
    <property type="match status" value="1"/>
</dbReference>
<keyword evidence="13" id="KW-0732">Signal</keyword>
<comment type="subcellular location">
    <subcellularLocation>
        <location evidence="1 11">Cell outer membrane</location>
        <topology evidence="1 11">Multi-pass membrane protein</topology>
    </subcellularLocation>
</comment>
<keyword evidence="16" id="KW-1185">Reference proteome</keyword>
<gene>
    <name evidence="15" type="ORF">LL252_06635</name>
</gene>
<dbReference type="Proteomes" id="UP001108027">
    <property type="component" value="Unassembled WGS sequence"/>
</dbReference>
<accession>A0A9Q3UKU9</accession>
<dbReference type="InterPro" id="IPR000531">
    <property type="entry name" value="Beta-barrel_TonB"/>
</dbReference>
<comment type="caution">
    <text evidence="15">The sequence shown here is derived from an EMBL/GenBank/DDBJ whole genome shotgun (WGS) entry which is preliminary data.</text>
</comment>
<protein>
    <submittedName>
        <fullName evidence="15">TonB-dependent receptor</fullName>
    </submittedName>
</protein>
<dbReference type="InterPro" id="IPR011662">
    <property type="entry name" value="Secretin/TonB_short_N"/>
</dbReference>
<dbReference type="InterPro" id="IPR037066">
    <property type="entry name" value="Plug_dom_sf"/>
</dbReference>
<dbReference type="SMART" id="SM00965">
    <property type="entry name" value="STN"/>
    <property type="match status" value="1"/>
</dbReference>
<dbReference type="Pfam" id="PF07660">
    <property type="entry name" value="STN"/>
    <property type="match status" value="1"/>
</dbReference>
<dbReference type="Pfam" id="PF07715">
    <property type="entry name" value="Plug"/>
    <property type="match status" value="1"/>
</dbReference>
<dbReference type="PANTHER" id="PTHR30069:SF41">
    <property type="entry name" value="HEME_HEMOPEXIN UTILIZATION PROTEIN C"/>
    <property type="match status" value="1"/>
</dbReference>
<keyword evidence="8 12" id="KW-0798">TonB box</keyword>
<dbReference type="Gene3D" id="2.40.170.20">
    <property type="entry name" value="TonB-dependent receptor, beta-barrel domain"/>
    <property type="match status" value="1"/>
</dbReference>
<dbReference type="AlphaFoldDB" id="A0A9Q3UKU9"/>
<evidence type="ECO:0000256" key="6">
    <source>
        <dbReference type="ARBA" id="ARBA00022692"/>
    </source>
</evidence>
<sequence>MTLNHRPGRRRPSPAFWPLAFCVLALMASWPAGGALADDGTEFDIPAQSLPGALDRFAQQSGYQVTADADELGERRSRPVSGRLPVPVALDRLLDGTGLSWYFGAGKTVVVRALSGLGDAQMLPAVKVQGDGPRQSAAADRPYATAGSSAYIGQQDIERFRGLSVGDMFKGTTGVLVAENRNSGGLNINIRGMQGQGRVPVLVDGARQETTVYRGYAGVTSRSYIDPDLIGGVEIDKGPTMGASGTGAIGGLVSMRTLNADDIAKPGNDWGLRLRGSLVGNNSGSPAPIGTQAGYNVGGLGTPSHYRTDCLPGSSLCEGIYDLANAYPPDGSMDRPGLLDFDGHAGSLAATRRLAGADLVAAYAQRRQGNYFAGEHGPTPSLDLSERYDRGFYTEVRPDVDGASRIRGGEEVVNTHFESESLLLKTRLYPSDEHTLDLSYLRYDSEYGELMPSELLWLGRIKQTRPSEVVANTYTARYQWQPLGNDWLDIDSHVWHTDTESRNNSYSDEMLELLNARPGTEIYQRWGGDLSNTTSVPRFGDLQFRYGLAWQREEVEPKRYQDGDDFGLRDGEREETSGFLAVKWTFVPTLTLDAGIRYTRYQSSDRRPTEVNDPNSDFCVDGDGDGACDPLYNDFSDSGSAPMASLLWEPLRGLQFFAKYSEALRMPSLFETTTGFSVAAVPGQRIKPERAENKEVGMNILKDDLFAGGDALRFKLAYFQNRTEDYLTRTIPNTWDSTSIGQNAALFRIQNLESVAFHGLELSLEYDLGWVYTALGGTRYNNIELCHEGSYRRQRCTDYGVASSYINNMIPPNWQANATLGFRLFDRRLEVGARNTWMGARNRVPEYNDQTAGRFARPIPWHKYSILDAFVTWTPNDTLSVDFNVDNVTDQYYLDALSLGMVPAPGRTARLGVTVQY</sequence>
<dbReference type="Gene3D" id="2.170.130.10">
    <property type="entry name" value="TonB-dependent receptor, plug domain"/>
    <property type="match status" value="1"/>
</dbReference>
<dbReference type="SUPFAM" id="SSF56935">
    <property type="entry name" value="Porins"/>
    <property type="match status" value="1"/>
</dbReference>
<evidence type="ECO:0000256" key="3">
    <source>
        <dbReference type="ARBA" id="ARBA00022448"/>
    </source>
</evidence>
<evidence type="ECO:0000313" key="15">
    <source>
        <dbReference type="EMBL" id="MCC4308245.1"/>
    </source>
</evidence>
<evidence type="ECO:0000259" key="14">
    <source>
        <dbReference type="SMART" id="SM00965"/>
    </source>
</evidence>
<dbReference type="InterPro" id="IPR012910">
    <property type="entry name" value="Plug_dom"/>
</dbReference>
<keyword evidence="9 11" id="KW-0472">Membrane</keyword>
<dbReference type="InterPro" id="IPR039426">
    <property type="entry name" value="TonB-dep_rcpt-like"/>
</dbReference>
<feature type="signal peptide" evidence="13">
    <location>
        <begin position="1"/>
        <end position="37"/>
    </location>
</feature>